<dbReference type="OMA" id="IQDVEMQ"/>
<dbReference type="KEGG" id="spu:115919307"/>
<accession>A0A7M7MYX8</accession>
<dbReference type="GO" id="GO:0033260">
    <property type="term" value="P:nuclear DNA replication"/>
    <property type="evidence" value="ECO:0000318"/>
    <property type="project" value="GO_Central"/>
</dbReference>
<evidence type="ECO:0000256" key="2">
    <source>
        <dbReference type="ARBA" id="ARBA00022473"/>
    </source>
</evidence>
<feature type="compositionally biased region" description="Polar residues" evidence="7">
    <location>
        <begin position="38"/>
        <end position="47"/>
    </location>
</feature>
<keyword evidence="6" id="KW-0539">Nucleus</keyword>
<feature type="region of interest" description="Disordered" evidence="7">
    <location>
        <begin position="84"/>
        <end position="111"/>
    </location>
</feature>
<evidence type="ECO:0000256" key="7">
    <source>
        <dbReference type="SAM" id="MobiDB-lite"/>
    </source>
</evidence>
<evidence type="ECO:0000256" key="5">
    <source>
        <dbReference type="ARBA" id="ARBA00022833"/>
    </source>
</evidence>
<dbReference type="InParanoid" id="A0A7M7MYX8"/>
<dbReference type="EnsemblMetazoa" id="XM_030972763">
    <property type="protein sequence ID" value="XP_030828623"/>
    <property type="gene ID" value="LOC115919307"/>
</dbReference>
<dbReference type="AlphaFoldDB" id="A0A7M7MYX8"/>
<dbReference type="RefSeq" id="XP_030828623.1">
    <property type="nucleotide sequence ID" value="XM_030972763.1"/>
</dbReference>
<evidence type="ECO:0000256" key="6">
    <source>
        <dbReference type="ARBA" id="ARBA00023242"/>
    </source>
</evidence>
<dbReference type="GO" id="GO:0044773">
    <property type="term" value="P:mitotic DNA damage checkpoint signaling"/>
    <property type="evidence" value="ECO:0000318"/>
    <property type="project" value="GO_Central"/>
</dbReference>
<evidence type="ECO:0000313" key="10">
    <source>
        <dbReference type="Proteomes" id="UP000007110"/>
    </source>
</evidence>
<dbReference type="InterPro" id="IPR059039">
    <property type="entry name" value="ZNF380_CC"/>
</dbReference>
<evidence type="ECO:0000259" key="8">
    <source>
        <dbReference type="Pfam" id="PF23406"/>
    </source>
</evidence>
<dbReference type="GO" id="GO:0008270">
    <property type="term" value="F:zinc ion binding"/>
    <property type="evidence" value="ECO:0007669"/>
    <property type="project" value="UniProtKB-KW"/>
</dbReference>
<dbReference type="OrthoDB" id="77607at2759"/>
<proteinExistence type="predicted"/>
<name>A0A7M7MYX8_STRPU</name>
<keyword evidence="3" id="KW-0479">Metal-binding</keyword>
<keyword evidence="2" id="KW-0217">Developmental protein</keyword>
<dbReference type="GO" id="GO:0005681">
    <property type="term" value="C:spliceosomal complex"/>
    <property type="evidence" value="ECO:0007669"/>
    <property type="project" value="InterPro"/>
</dbReference>
<feature type="domain" description="ZNF380 coiled-coil" evidence="8">
    <location>
        <begin position="5"/>
        <end position="85"/>
    </location>
</feature>
<evidence type="ECO:0000313" key="9">
    <source>
        <dbReference type="EnsemblMetazoa" id="XP_030828623"/>
    </source>
</evidence>
<dbReference type="InterPro" id="IPR040050">
    <property type="entry name" value="ZNF830-like"/>
</dbReference>
<keyword evidence="4" id="KW-0863">Zinc-finger</keyword>
<protein>
    <recommendedName>
        <fullName evidence="8">ZNF380 coiled-coil domain-containing protein</fullName>
    </recommendedName>
</protein>
<keyword evidence="10" id="KW-1185">Reference proteome</keyword>
<sequence length="124" mass="14741">MAEVLPEGFFDDPVKDAKVRNVEVRNTMEEEWEKFQKEMQTQQQVSENLAEEDDEAAQTERNIDEIDEQIQCFAKVETLWDKKDELKSKAEDRERKQDENELNESGDEAEFDEFLNWRSKGAYK</sequence>
<dbReference type="GO" id="GO:0005634">
    <property type="term" value="C:nucleus"/>
    <property type="evidence" value="ECO:0000318"/>
    <property type="project" value="GO_Central"/>
</dbReference>
<dbReference type="PANTHER" id="PTHR13278">
    <property type="entry name" value="ZINC FINGER PROTEIN 830"/>
    <property type="match status" value="1"/>
</dbReference>
<dbReference type="GO" id="GO:0033314">
    <property type="term" value="P:mitotic DNA replication checkpoint signaling"/>
    <property type="evidence" value="ECO:0000318"/>
    <property type="project" value="GO_Central"/>
</dbReference>
<evidence type="ECO:0000256" key="4">
    <source>
        <dbReference type="ARBA" id="ARBA00022771"/>
    </source>
</evidence>
<comment type="subcellular location">
    <subcellularLocation>
        <location evidence="1">Nucleus speckle</location>
    </subcellularLocation>
</comment>
<feature type="region of interest" description="Disordered" evidence="7">
    <location>
        <begin position="38"/>
        <end position="62"/>
    </location>
</feature>
<dbReference type="GO" id="GO:0003676">
    <property type="term" value="F:nucleic acid binding"/>
    <property type="evidence" value="ECO:0007669"/>
    <property type="project" value="InterPro"/>
</dbReference>
<reference evidence="10" key="1">
    <citation type="submission" date="2015-02" db="EMBL/GenBank/DDBJ databases">
        <title>Genome sequencing for Strongylocentrotus purpuratus.</title>
        <authorList>
            <person name="Murali S."/>
            <person name="Liu Y."/>
            <person name="Vee V."/>
            <person name="English A."/>
            <person name="Wang M."/>
            <person name="Skinner E."/>
            <person name="Han Y."/>
            <person name="Muzny D.M."/>
            <person name="Worley K.C."/>
            <person name="Gibbs R.A."/>
        </authorList>
    </citation>
    <scope>NUCLEOTIDE SEQUENCE</scope>
</reference>
<keyword evidence="5" id="KW-0862">Zinc</keyword>
<feature type="compositionally biased region" description="Basic and acidic residues" evidence="7">
    <location>
        <begin position="84"/>
        <end position="99"/>
    </location>
</feature>
<evidence type="ECO:0000256" key="1">
    <source>
        <dbReference type="ARBA" id="ARBA00004324"/>
    </source>
</evidence>
<organism evidence="9 10">
    <name type="scientific">Strongylocentrotus purpuratus</name>
    <name type="common">Purple sea urchin</name>
    <dbReference type="NCBI Taxonomy" id="7668"/>
    <lineage>
        <taxon>Eukaryota</taxon>
        <taxon>Metazoa</taxon>
        <taxon>Echinodermata</taxon>
        <taxon>Eleutherozoa</taxon>
        <taxon>Echinozoa</taxon>
        <taxon>Echinoidea</taxon>
        <taxon>Euechinoidea</taxon>
        <taxon>Echinacea</taxon>
        <taxon>Camarodonta</taxon>
        <taxon>Echinidea</taxon>
        <taxon>Strongylocentrotidae</taxon>
        <taxon>Strongylocentrotus</taxon>
    </lineage>
</organism>
<dbReference type="Pfam" id="PF23406">
    <property type="entry name" value="ZNF380_CC"/>
    <property type="match status" value="1"/>
</dbReference>
<reference evidence="9" key="2">
    <citation type="submission" date="2021-01" db="UniProtKB">
        <authorList>
            <consortium name="EnsemblMetazoa"/>
        </authorList>
    </citation>
    <scope>IDENTIFICATION</scope>
</reference>
<dbReference type="Proteomes" id="UP000007110">
    <property type="component" value="Unassembled WGS sequence"/>
</dbReference>
<dbReference type="PANTHER" id="PTHR13278:SF0">
    <property type="entry name" value="ZINC FINGER PROTEIN 830"/>
    <property type="match status" value="1"/>
</dbReference>
<evidence type="ECO:0000256" key="3">
    <source>
        <dbReference type="ARBA" id="ARBA00022723"/>
    </source>
</evidence>
<dbReference type="GeneID" id="115919307"/>
<feature type="compositionally biased region" description="Acidic residues" evidence="7">
    <location>
        <begin position="100"/>
        <end position="111"/>
    </location>
</feature>